<evidence type="ECO:0000256" key="1">
    <source>
        <dbReference type="SAM" id="Phobius"/>
    </source>
</evidence>
<feature type="transmembrane region" description="Helical" evidence="1">
    <location>
        <begin position="147"/>
        <end position="165"/>
    </location>
</feature>
<organism evidence="2">
    <name type="scientific">bioreactor metagenome</name>
    <dbReference type="NCBI Taxonomy" id="1076179"/>
    <lineage>
        <taxon>unclassified sequences</taxon>
        <taxon>metagenomes</taxon>
        <taxon>ecological metagenomes</taxon>
    </lineage>
</organism>
<protein>
    <recommendedName>
        <fullName evidence="3">Phosphatidic acid phosphatase type 2/haloperoxidase domain-containing protein</fullName>
    </recommendedName>
</protein>
<dbReference type="Gene3D" id="1.20.144.10">
    <property type="entry name" value="Phosphatidic acid phosphatase type 2/haloperoxidase"/>
    <property type="match status" value="1"/>
</dbReference>
<feature type="transmembrane region" description="Helical" evidence="1">
    <location>
        <begin position="77"/>
        <end position="94"/>
    </location>
</feature>
<dbReference type="AlphaFoldDB" id="A0A645AIY9"/>
<evidence type="ECO:0000313" key="2">
    <source>
        <dbReference type="EMBL" id="MPM52688.1"/>
    </source>
</evidence>
<gene>
    <name evidence="2" type="ORF">SDC9_99448</name>
</gene>
<keyword evidence="1" id="KW-1133">Transmembrane helix</keyword>
<accession>A0A645AIY9</accession>
<keyword evidence="1" id="KW-0472">Membrane</keyword>
<comment type="caution">
    <text evidence="2">The sequence shown here is derived from an EMBL/GenBank/DDBJ whole genome shotgun (WGS) entry which is preliminary data.</text>
</comment>
<reference evidence="2" key="1">
    <citation type="submission" date="2019-08" db="EMBL/GenBank/DDBJ databases">
        <authorList>
            <person name="Kucharzyk K."/>
            <person name="Murdoch R.W."/>
            <person name="Higgins S."/>
            <person name="Loffler F."/>
        </authorList>
    </citation>
    <scope>NUCLEOTIDE SEQUENCE</scope>
</reference>
<evidence type="ECO:0008006" key="3">
    <source>
        <dbReference type="Google" id="ProtNLM"/>
    </source>
</evidence>
<feature type="transmembrane region" description="Helical" evidence="1">
    <location>
        <begin position="106"/>
        <end position="127"/>
    </location>
</feature>
<proteinExistence type="predicted"/>
<feature type="transmembrane region" description="Helical" evidence="1">
    <location>
        <begin position="12"/>
        <end position="29"/>
    </location>
</feature>
<dbReference type="EMBL" id="VSSQ01013978">
    <property type="protein sequence ID" value="MPM52688.1"/>
    <property type="molecule type" value="Genomic_DNA"/>
</dbReference>
<feature type="transmembrane region" description="Helical" evidence="1">
    <location>
        <begin position="38"/>
        <end position="57"/>
    </location>
</feature>
<name>A0A645AIY9_9ZZZZ</name>
<keyword evidence="1" id="KW-0812">Transmembrane</keyword>
<sequence length="176" mass="19436">MYLGVHTPADVLTSLGIALLLVMLAYPLFNRAWNNAKWFIPLFGALLAVGIALILYIERIPLPENAILQFSADCAESSYKMFGGAIGLCFILWLEPKYIRFSEKAVWWAQIIKVALGLGLVVAVQAFTKTPLLALSGGLNWGNSIRYFLMVLVGGALWPLSFRFFGKLGRKKEPAA</sequence>